<evidence type="ECO:0000313" key="3">
    <source>
        <dbReference type="EMBL" id="TQN07510.1"/>
    </source>
</evidence>
<dbReference type="InterPro" id="IPR036397">
    <property type="entry name" value="RNaseH_sf"/>
</dbReference>
<name>A0A543LJL6_9BURK</name>
<dbReference type="NCBIfam" id="NF033516">
    <property type="entry name" value="transpos_IS3"/>
    <property type="match status" value="1"/>
</dbReference>
<dbReference type="PANTHER" id="PTHR46889">
    <property type="entry name" value="TRANSPOSASE INSF FOR INSERTION SEQUENCE IS3B-RELATED"/>
    <property type="match status" value="1"/>
</dbReference>
<evidence type="ECO:0000313" key="2">
    <source>
        <dbReference type="EMBL" id="TQN04176.1"/>
    </source>
</evidence>
<dbReference type="GO" id="GO:0015074">
    <property type="term" value="P:DNA integration"/>
    <property type="evidence" value="ECO:0007669"/>
    <property type="project" value="InterPro"/>
</dbReference>
<evidence type="ECO:0000313" key="4">
    <source>
        <dbReference type="EMBL" id="TQN07524.1"/>
    </source>
</evidence>
<sequence>MSGKAWPVSLMCEVLEISTSGYFNWKRGQGEPDHCPSRFQSDEALLAHIRAIHAEIKGEYGWPRMHKELLARGIRVGKERVRVLMQRHGIKARTKKKFVVTTDSKHHLPVAPDLVQRRFNPEAPNLLWSGDITYIPTDEGWLYLAAVLDLHSRQVVGWSMQPHMQTSLVKDALLMACWRRRPAKGLIFHSDRGSQYCSHEFQTTMKAWGISSSMSRKGNCWDNAPTESFWGHLKVACVLGQRFATREQARTAILNWMAFYNHSRLHSALGYLSPMQYEQRWLAAQRKNAA</sequence>
<dbReference type="GO" id="GO:0003676">
    <property type="term" value="F:nucleic acid binding"/>
    <property type="evidence" value="ECO:0007669"/>
    <property type="project" value="InterPro"/>
</dbReference>
<protein>
    <submittedName>
        <fullName evidence="3">Transposase InsO family protein</fullName>
    </submittedName>
</protein>
<gene>
    <name evidence="3" type="ORF">BDD18_0633</name>
    <name evidence="4" type="ORF">BDD18_0652</name>
    <name evidence="2" type="ORF">BDD18_2892</name>
</gene>
<dbReference type="Gene3D" id="3.30.420.10">
    <property type="entry name" value="Ribonuclease H-like superfamily/Ribonuclease H"/>
    <property type="match status" value="1"/>
</dbReference>
<dbReference type="InterPro" id="IPR012337">
    <property type="entry name" value="RNaseH-like_sf"/>
</dbReference>
<dbReference type="EMBL" id="VFPV01000002">
    <property type="protein sequence ID" value="TQN04176.1"/>
    <property type="molecule type" value="Genomic_DNA"/>
</dbReference>
<dbReference type="InterPro" id="IPR025948">
    <property type="entry name" value="HTH-like_dom"/>
</dbReference>
<dbReference type="PANTHER" id="PTHR46889:SF4">
    <property type="entry name" value="TRANSPOSASE INSO FOR INSERTION SEQUENCE ELEMENT IS911B-RELATED"/>
    <property type="match status" value="1"/>
</dbReference>
<dbReference type="Pfam" id="PF13276">
    <property type="entry name" value="HTH_21"/>
    <property type="match status" value="1"/>
</dbReference>
<reference evidence="3 5" key="1">
    <citation type="submission" date="2019-06" db="EMBL/GenBank/DDBJ databases">
        <title>Genomic Encyclopedia of Archaeal and Bacterial Type Strains, Phase II (KMG-II): from individual species to whole genera.</title>
        <authorList>
            <person name="Goeker M."/>
        </authorList>
    </citation>
    <scope>NUCLEOTIDE SEQUENCE [LARGE SCALE GENOMIC DNA]</scope>
    <source>
        <strain evidence="3 5">DSM 7270</strain>
    </source>
</reference>
<dbReference type="PROSITE" id="PS50994">
    <property type="entry name" value="INTEGRASE"/>
    <property type="match status" value="1"/>
</dbReference>
<feature type="domain" description="Integrase catalytic" evidence="1">
    <location>
        <begin position="120"/>
        <end position="282"/>
    </location>
</feature>
<evidence type="ECO:0000313" key="5">
    <source>
        <dbReference type="Proteomes" id="UP000316993"/>
    </source>
</evidence>
<dbReference type="InterPro" id="IPR001584">
    <property type="entry name" value="Integrase_cat-core"/>
</dbReference>
<organism evidence="3 5">
    <name type="scientific">Acidovorax temperans</name>
    <dbReference type="NCBI Taxonomy" id="80878"/>
    <lineage>
        <taxon>Bacteria</taxon>
        <taxon>Pseudomonadati</taxon>
        <taxon>Pseudomonadota</taxon>
        <taxon>Betaproteobacteria</taxon>
        <taxon>Burkholderiales</taxon>
        <taxon>Comamonadaceae</taxon>
        <taxon>Acidovorax</taxon>
    </lineage>
</organism>
<dbReference type="Pfam" id="PF13333">
    <property type="entry name" value="rve_2"/>
    <property type="match status" value="1"/>
</dbReference>
<dbReference type="InterPro" id="IPR048020">
    <property type="entry name" value="Transpos_IS3"/>
</dbReference>
<dbReference type="EMBL" id="VFPV01000001">
    <property type="protein sequence ID" value="TQN07510.1"/>
    <property type="molecule type" value="Genomic_DNA"/>
</dbReference>
<evidence type="ECO:0000259" key="1">
    <source>
        <dbReference type="PROSITE" id="PS50994"/>
    </source>
</evidence>
<dbReference type="Proteomes" id="UP000316993">
    <property type="component" value="Unassembled WGS sequence"/>
</dbReference>
<dbReference type="SUPFAM" id="SSF53098">
    <property type="entry name" value="Ribonuclease H-like"/>
    <property type="match status" value="1"/>
</dbReference>
<dbReference type="AlphaFoldDB" id="A0A543LJL6"/>
<dbReference type="Pfam" id="PF00665">
    <property type="entry name" value="rve"/>
    <property type="match status" value="1"/>
</dbReference>
<proteinExistence type="predicted"/>
<comment type="caution">
    <text evidence="3">The sequence shown here is derived from an EMBL/GenBank/DDBJ whole genome shotgun (WGS) entry which is preliminary data.</text>
</comment>
<dbReference type="InterPro" id="IPR050900">
    <property type="entry name" value="Transposase_IS3/IS150/IS904"/>
</dbReference>
<dbReference type="EMBL" id="VFPV01000001">
    <property type="protein sequence ID" value="TQN07524.1"/>
    <property type="molecule type" value="Genomic_DNA"/>
</dbReference>
<accession>A0A543LJL6</accession>